<dbReference type="AlphaFoldDB" id="A0A1J0A9J5"/>
<evidence type="ECO:0000256" key="1">
    <source>
        <dbReference type="SAM" id="Phobius"/>
    </source>
</evidence>
<dbReference type="InterPro" id="IPR014948">
    <property type="entry name" value="BrxA"/>
</dbReference>
<gene>
    <name evidence="2" type="ORF">GlitD10_0303</name>
</gene>
<keyword evidence="1" id="KW-0812">Transmembrane</keyword>
<name>A0A1J0A9J5_9CYAN</name>
<dbReference type="KEGG" id="glt:GlitD10_0303"/>
<accession>A0A1J0A9J5</accession>
<dbReference type="Pfam" id="PF08849">
    <property type="entry name" value="BrxA"/>
    <property type="match status" value="1"/>
</dbReference>
<reference evidence="2 3" key="1">
    <citation type="submission" date="2016-10" db="EMBL/GenBank/DDBJ databases">
        <title>Description of Gloeomargarita lithophora gen. nov., sp. nov., a thylakoid-bearing basal-branching cyanobacterium with intracellular carbonates, and proposal for Gloeomargaritales ord. nov.</title>
        <authorList>
            <person name="Moreira D."/>
            <person name="Tavera R."/>
            <person name="Benzerara K."/>
            <person name="Skouri-Panet F."/>
            <person name="Couradeau E."/>
            <person name="Gerard E."/>
            <person name="Loussert C."/>
            <person name="Novelo E."/>
            <person name="Zivanovic Y."/>
            <person name="Lopez-Garcia P."/>
        </authorList>
    </citation>
    <scope>NUCLEOTIDE SEQUENCE [LARGE SCALE GENOMIC DNA]</scope>
    <source>
        <strain evidence="2 3">D10</strain>
    </source>
</reference>
<dbReference type="EMBL" id="CP017675">
    <property type="protein sequence ID" value="APB32610.1"/>
    <property type="molecule type" value="Genomic_DNA"/>
</dbReference>
<sequence length="242" mass="28146">MKHSGALLADTKLFFSHWHNQDTEDMQIYWQSNLFAKSSRFRSKAILRVLKQRYLQELNVALALAELVKNSCPANVLDKILYFHTAGFDRLIFDVVIEFLYPRYRQGRRDVQVSDLTAQLIQWTSNTWSAATTTRLSQGILAALRDFGILTGKSRKQIIFPYLPVYAFAYIAFYLKQLQPSVRKLMELSDWQLFFLKPIEVEKQLFEAHQQGILEYHVAGSVTRLTFPVPTLPEYATFLAQR</sequence>
<evidence type="ECO:0000313" key="2">
    <source>
        <dbReference type="EMBL" id="APB32610.1"/>
    </source>
</evidence>
<dbReference type="Gene3D" id="1.10.3540.10">
    <property type="entry name" value="uncharacterized protein from magnetospirillum magneticum domain"/>
    <property type="match status" value="1"/>
</dbReference>
<protein>
    <submittedName>
        <fullName evidence="2">Uncharacterized protein</fullName>
    </submittedName>
</protein>
<evidence type="ECO:0000313" key="3">
    <source>
        <dbReference type="Proteomes" id="UP000180235"/>
    </source>
</evidence>
<keyword evidence="1" id="KW-1133">Transmembrane helix</keyword>
<dbReference type="Proteomes" id="UP000180235">
    <property type="component" value="Chromosome"/>
</dbReference>
<proteinExistence type="predicted"/>
<dbReference type="STRING" id="1188229.GlitD10_0303"/>
<keyword evidence="3" id="KW-1185">Reference proteome</keyword>
<feature type="transmembrane region" description="Helical" evidence="1">
    <location>
        <begin position="158"/>
        <end position="175"/>
    </location>
</feature>
<keyword evidence="1" id="KW-0472">Membrane</keyword>
<dbReference type="InterPro" id="IPR023137">
    <property type="entry name" value="BrxA_sf"/>
</dbReference>
<organism evidence="2 3">
    <name type="scientific">Gloeomargarita lithophora Alchichica-D10</name>
    <dbReference type="NCBI Taxonomy" id="1188229"/>
    <lineage>
        <taxon>Bacteria</taxon>
        <taxon>Bacillati</taxon>
        <taxon>Cyanobacteriota</taxon>
        <taxon>Cyanophyceae</taxon>
        <taxon>Gloeomargaritales</taxon>
        <taxon>Gloeomargaritaceae</taxon>
        <taxon>Gloeomargarita</taxon>
    </lineage>
</organism>